<dbReference type="EMBL" id="CP144063">
    <property type="protein sequence ID" value="WWD22335.1"/>
    <property type="molecule type" value="Genomic_DNA"/>
</dbReference>
<proteinExistence type="predicted"/>
<gene>
    <name evidence="2" type="ORF">CI109_106826</name>
</gene>
<name>A0AAJ8LSA5_9TREE</name>
<organism evidence="2 3">
    <name type="scientific">Kwoniella shandongensis</name>
    <dbReference type="NCBI Taxonomy" id="1734106"/>
    <lineage>
        <taxon>Eukaryota</taxon>
        <taxon>Fungi</taxon>
        <taxon>Dikarya</taxon>
        <taxon>Basidiomycota</taxon>
        <taxon>Agaricomycotina</taxon>
        <taxon>Tremellomycetes</taxon>
        <taxon>Tremellales</taxon>
        <taxon>Cryptococcaceae</taxon>
        <taxon>Kwoniella</taxon>
    </lineage>
</organism>
<dbReference type="AlphaFoldDB" id="A0AAJ8LSA5"/>
<keyword evidence="3" id="KW-1185">Reference proteome</keyword>
<dbReference type="Proteomes" id="UP000322225">
    <property type="component" value="Chromosome 13"/>
</dbReference>
<feature type="compositionally biased region" description="Basic and acidic residues" evidence="1">
    <location>
        <begin position="13"/>
        <end position="26"/>
    </location>
</feature>
<evidence type="ECO:0000256" key="1">
    <source>
        <dbReference type="SAM" id="MobiDB-lite"/>
    </source>
</evidence>
<protein>
    <submittedName>
        <fullName evidence="2">Uncharacterized protein</fullName>
    </submittedName>
</protein>
<dbReference type="RefSeq" id="XP_065823990.1">
    <property type="nucleotide sequence ID" value="XM_065967918.1"/>
</dbReference>
<dbReference type="KEGG" id="ksn:90830033"/>
<feature type="region of interest" description="Disordered" evidence="1">
    <location>
        <begin position="88"/>
        <end position="153"/>
    </location>
</feature>
<reference evidence="2" key="1">
    <citation type="submission" date="2017-08" db="EMBL/GenBank/DDBJ databases">
        <authorList>
            <person name="Cuomo C."/>
            <person name="Billmyre B."/>
            <person name="Heitman J."/>
        </authorList>
    </citation>
    <scope>NUCLEOTIDE SEQUENCE</scope>
    <source>
        <strain evidence="2">CBS 12478</strain>
    </source>
</reference>
<reference evidence="2" key="2">
    <citation type="submission" date="2024-01" db="EMBL/GenBank/DDBJ databases">
        <title>Comparative genomics of Cryptococcus and Kwoniella reveals pathogenesis evolution and contrasting modes of karyotype evolution via chromosome fusion or intercentromeric recombination.</title>
        <authorList>
            <person name="Coelho M.A."/>
            <person name="David-Palma M."/>
            <person name="Shea T."/>
            <person name="Bowers K."/>
            <person name="McGinley-Smith S."/>
            <person name="Mohammad A.W."/>
            <person name="Gnirke A."/>
            <person name="Yurkov A.M."/>
            <person name="Nowrousian M."/>
            <person name="Sun S."/>
            <person name="Cuomo C.A."/>
            <person name="Heitman J."/>
        </authorList>
    </citation>
    <scope>NUCLEOTIDE SEQUENCE</scope>
    <source>
        <strain evidence="2">CBS 12478</strain>
    </source>
</reference>
<accession>A0AAJ8LSA5</accession>
<dbReference type="GeneID" id="90830033"/>
<sequence length="206" mass="22925">MPRRSPSPPYDDNDSRRYEDRRDSHYGDGQSNCAASVQSVSTSVNAGPLVPAYTRYRVGNRRSYSARYEGSATGTALSHNNASRALILRPDTPPLSYPEQRSPVSSSSASGHDGFPLRHVPSVRSRHHRLPPIPSQTSRSAPENRTPAYQSSYDRLSQLEEEVWNSVEESRAFRLDRGIGGDLPSGADGHVDRDTWINTRVAFDRE</sequence>
<evidence type="ECO:0000313" key="2">
    <source>
        <dbReference type="EMBL" id="WWD22335.1"/>
    </source>
</evidence>
<feature type="compositionally biased region" description="Polar residues" evidence="1">
    <location>
        <begin position="135"/>
        <end position="153"/>
    </location>
</feature>
<evidence type="ECO:0000313" key="3">
    <source>
        <dbReference type="Proteomes" id="UP000322225"/>
    </source>
</evidence>
<feature type="region of interest" description="Disordered" evidence="1">
    <location>
        <begin position="1"/>
        <end position="51"/>
    </location>
</feature>
<feature type="compositionally biased region" description="Polar residues" evidence="1">
    <location>
        <begin position="29"/>
        <end position="45"/>
    </location>
</feature>